<protein>
    <recommendedName>
        <fullName evidence="4">SGNH/GDSL hydrolase family protein</fullName>
    </recommendedName>
</protein>
<keyword evidence="1" id="KW-0812">Transmembrane</keyword>
<gene>
    <name evidence="2" type="ORF">J2S02_003517</name>
</gene>
<feature type="transmembrane region" description="Helical" evidence="1">
    <location>
        <begin position="6"/>
        <end position="24"/>
    </location>
</feature>
<dbReference type="Proteomes" id="UP001232245">
    <property type="component" value="Unassembled WGS sequence"/>
</dbReference>
<evidence type="ECO:0000256" key="1">
    <source>
        <dbReference type="SAM" id="Phobius"/>
    </source>
</evidence>
<sequence length="270" mass="30728">MNKLYVLLTVIVCGAAIIIGNLHWNHKISAKAEKTVAEKKVEQVSPVEEETSSEKKAIDVTALSANLPKEVQEKIKNAVNTKKPLQFVIYGSDSTATDKEAWPELFKKQLTASYGEGIFNITVLSEGTKTSREVVDEKSYEQVSNAKPDIILYEPPMLKDNESVIGIENTLKNIETMMDAWKEVNEDVTIFIQPSNPLYNANFYPKQVNQLKEYTETNDIVYLNHWENWPELDDEKMEDYLADMGEQPSLPNQSGHKVWADYLTKYFIGK</sequence>
<evidence type="ECO:0000313" key="2">
    <source>
        <dbReference type="EMBL" id="MDQ0227172.1"/>
    </source>
</evidence>
<dbReference type="Gene3D" id="3.40.50.1110">
    <property type="entry name" value="SGNH hydrolase"/>
    <property type="match status" value="1"/>
</dbReference>
<evidence type="ECO:0008006" key="4">
    <source>
        <dbReference type="Google" id="ProtNLM"/>
    </source>
</evidence>
<name>A0ABT9Z4I2_9BACI</name>
<reference evidence="2 3" key="1">
    <citation type="submission" date="2023-07" db="EMBL/GenBank/DDBJ databases">
        <title>Genomic Encyclopedia of Type Strains, Phase IV (KMG-IV): sequencing the most valuable type-strain genomes for metagenomic binning, comparative biology and taxonomic classification.</title>
        <authorList>
            <person name="Goeker M."/>
        </authorList>
    </citation>
    <scope>NUCLEOTIDE SEQUENCE [LARGE SCALE GENOMIC DNA]</scope>
    <source>
        <strain evidence="2 3">DSM 17723</strain>
    </source>
</reference>
<organism evidence="2 3">
    <name type="scientific">Metabacillus niabensis</name>
    <dbReference type="NCBI Taxonomy" id="324854"/>
    <lineage>
        <taxon>Bacteria</taxon>
        <taxon>Bacillati</taxon>
        <taxon>Bacillota</taxon>
        <taxon>Bacilli</taxon>
        <taxon>Bacillales</taxon>
        <taxon>Bacillaceae</taxon>
        <taxon>Metabacillus</taxon>
    </lineage>
</organism>
<keyword evidence="1" id="KW-0472">Membrane</keyword>
<evidence type="ECO:0000313" key="3">
    <source>
        <dbReference type="Proteomes" id="UP001232245"/>
    </source>
</evidence>
<accession>A0ABT9Z4I2</accession>
<dbReference type="CDD" id="cd00229">
    <property type="entry name" value="SGNH_hydrolase"/>
    <property type="match status" value="1"/>
</dbReference>
<dbReference type="EMBL" id="JAUSTZ010000008">
    <property type="protein sequence ID" value="MDQ0227172.1"/>
    <property type="molecule type" value="Genomic_DNA"/>
</dbReference>
<keyword evidence="3" id="KW-1185">Reference proteome</keyword>
<dbReference type="RefSeq" id="WP_095299724.1">
    <property type="nucleotide sequence ID" value="NZ_CADEPK010000353.1"/>
</dbReference>
<comment type="caution">
    <text evidence="2">The sequence shown here is derived from an EMBL/GenBank/DDBJ whole genome shotgun (WGS) entry which is preliminary data.</text>
</comment>
<dbReference type="InterPro" id="IPR036514">
    <property type="entry name" value="SGNH_hydro_sf"/>
</dbReference>
<proteinExistence type="predicted"/>
<dbReference type="SUPFAM" id="SSF52266">
    <property type="entry name" value="SGNH hydrolase"/>
    <property type="match status" value="1"/>
</dbReference>
<keyword evidence="1" id="KW-1133">Transmembrane helix</keyword>